<organism evidence="1 2">
    <name type="scientific">Spongiactinospora rosea</name>
    <dbReference type="NCBI Taxonomy" id="2248750"/>
    <lineage>
        <taxon>Bacteria</taxon>
        <taxon>Bacillati</taxon>
        <taxon>Actinomycetota</taxon>
        <taxon>Actinomycetes</taxon>
        <taxon>Streptosporangiales</taxon>
        <taxon>Streptosporangiaceae</taxon>
        <taxon>Spongiactinospora</taxon>
    </lineage>
</organism>
<gene>
    <name evidence="1" type="ORF">DP939_25330</name>
</gene>
<comment type="caution">
    <text evidence="1">The sequence shown here is derived from an EMBL/GenBank/DDBJ whole genome shotgun (WGS) entry which is preliminary data.</text>
</comment>
<dbReference type="EMBL" id="QMEY01000012">
    <property type="protein sequence ID" value="RBQ17269.1"/>
    <property type="molecule type" value="Genomic_DNA"/>
</dbReference>
<keyword evidence="2" id="KW-1185">Reference proteome</keyword>
<dbReference type="RefSeq" id="WP_113983277.1">
    <property type="nucleotide sequence ID" value="NZ_QMEY01000012.1"/>
</dbReference>
<name>A0A366LV88_9ACTN</name>
<dbReference type="AlphaFoldDB" id="A0A366LV88"/>
<evidence type="ECO:0000313" key="1">
    <source>
        <dbReference type="EMBL" id="RBQ17269.1"/>
    </source>
</evidence>
<reference evidence="1 2" key="1">
    <citation type="submission" date="2018-06" db="EMBL/GenBank/DDBJ databases">
        <title>Sphaerisporangium craniellae sp. nov., isolated from a marine sponge in the South China Sea.</title>
        <authorList>
            <person name="Li L."/>
        </authorList>
    </citation>
    <scope>NUCLEOTIDE SEQUENCE [LARGE SCALE GENOMIC DNA]</scope>
    <source>
        <strain evidence="1 2">LHW63015</strain>
    </source>
</reference>
<dbReference type="OrthoDB" id="3259746at2"/>
<accession>A0A366LV88</accession>
<proteinExistence type="predicted"/>
<dbReference type="Proteomes" id="UP000253303">
    <property type="component" value="Unassembled WGS sequence"/>
</dbReference>
<protein>
    <submittedName>
        <fullName evidence="1">Uncharacterized protein</fullName>
    </submittedName>
</protein>
<evidence type="ECO:0000313" key="2">
    <source>
        <dbReference type="Proteomes" id="UP000253303"/>
    </source>
</evidence>
<sequence>MSYVDTQGAVALISPGQNSISAGQRLLIDAAAMRAAVVATDTWDLATGTDKASVVSVFGPGSASRWLHLTLAVAVGDPFSRAVLVSCTAAGSTGASRSEIRGRHSFL</sequence>